<evidence type="ECO:0000256" key="8">
    <source>
        <dbReference type="ARBA" id="ARBA00023224"/>
    </source>
</evidence>
<dbReference type="CDD" id="cd15203">
    <property type="entry name" value="7tmA_NPYR-like"/>
    <property type="match status" value="1"/>
</dbReference>
<evidence type="ECO:0000256" key="2">
    <source>
        <dbReference type="ARBA" id="ARBA00010663"/>
    </source>
</evidence>
<dbReference type="EMBL" id="CATQJA010002665">
    <property type="protein sequence ID" value="CAJ0583848.1"/>
    <property type="molecule type" value="Genomic_DNA"/>
</dbReference>
<comment type="caution">
    <text evidence="13">The sequence shown here is derived from an EMBL/GenBank/DDBJ whole genome shotgun (WGS) entry which is preliminary data.</text>
</comment>
<accession>A0AA36G8H6</accession>
<comment type="subcellular location">
    <subcellularLocation>
        <location evidence="1">Membrane</location>
        <topology evidence="1">Multi-pass membrane protein</topology>
    </subcellularLocation>
</comment>
<keyword evidence="6 11" id="KW-0472">Membrane</keyword>
<feature type="compositionally biased region" description="Polar residues" evidence="10">
    <location>
        <begin position="324"/>
        <end position="342"/>
    </location>
</feature>
<dbReference type="GO" id="GO:0043005">
    <property type="term" value="C:neuron projection"/>
    <property type="evidence" value="ECO:0007669"/>
    <property type="project" value="TreeGrafter"/>
</dbReference>
<dbReference type="PRINTS" id="PR00237">
    <property type="entry name" value="GPCRRHODOPSN"/>
</dbReference>
<proteinExistence type="inferred from homology"/>
<keyword evidence="14" id="KW-1185">Reference proteome</keyword>
<dbReference type="GO" id="GO:0042923">
    <property type="term" value="F:neuropeptide binding"/>
    <property type="evidence" value="ECO:0007669"/>
    <property type="project" value="TreeGrafter"/>
</dbReference>
<evidence type="ECO:0000259" key="12">
    <source>
        <dbReference type="PROSITE" id="PS50262"/>
    </source>
</evidence>
<feature type="non-terminal residue" evidence="13">
    <location>
        <position position="404"/>
    </location>
</feature>
<keyword evidence="7 9" id="KW-0675">Receptor</keyword>
<dbReference type="Pfam" id="PF00001">
    <property type="entry name" value="7tm_1"/>
    <property type="match status" value="1"/>
</dbReference>
<feature type="transmembrane region" description="Helical" evidence="11">
    <location>
        <begin position="68"/>
        <end position="88"/>
    </location>
</feature>
<dbReference type="PROSITE" id="PS00237">
    <property type="entry name" value="G_PROTEIN_RECEP_F1_1"/>
    <property type="match status" value="1"/>
</dbReference>
<keyword evidence="5 9" id="KW-0297">G-protein coupled receptor</keyword>
<name>A0AA36G8H6_9BILA</name>
<keyword evidence="3 9" id="KW-0812">Transmembrane</keyword>
<dbReference type="Proteomes" id="UP001177023">
    <property type="component" value="Unassembled WGS sequence"/>
</dbReference>
<evidence type="ECO:0000313" key="14">
    <source>
        <dbReference type="Proteomes" id="UP001177023"/>
    </source>
</evidence>
<dbReference type="AlphaFoldDB" id="A0AA36G8H6"/>
<dbReference type="PRINTS" id="PR01012">
    <property type="entry name" value="NRPEPTIDEYR"/>
</dbReference>
<dbReference type="GO" id="GO:0004983">
    <property type="term" value="F:neuropeptide Y receptor activity"/>
    <property type="evidence" value="ECO:0007669"/>
    <property type="project" value="InterPro"/>
</dbReference>
<dbReference type="Gene3D" id="1.20.1070.10">
    <property type="entry name" value="Rhodopsin 7-helix transmembrane proteins"/>
    <property type="match status" value="1"/>
</dbReference>
<dbReference type="InterPro" id="IPR017452">
    <property type="entry name" value="GPCR_Rhodpsn_7TM"/>
</dbReference>
<feature type="domain" description="G-protein coupled receptors family 1 profile" evidence="12">
    <location>
        <begin position="9"/>
        <end position="301"/>
    </location>
</feature>
<evidence type="ECO:0000256" key="11">
    <source>
        <dbReference type="SAM" id="Phobius"/>
    </source>
</evidence>
<organism evidence="13 14">
    <name type="scientific">Mesorhabditis spiculigera</name>
    <dbReference type="NCBI Taxonomy" id="96644"/>
    <lineage>
        <taxon>Eukaryota</taxon>
        <taxon>Metazoa</taxon>
        <taxon>Ecdysozoa</taxon>
        <taxon>Nematoda</taxon>
        <taxon>Chromadorea</taxon>
        <taxon>Rhabditida</taxon>
        <taxon>Rhabditina</taxon>
        <taxon>Rhabditomorpha</taxon>
        <taxon>Rhabditoidea</taxon>
        <taxon>Rhabditidae</taxon>
        <taxon>Mesorhabditinae</taxon>
        <taxon>Mesorhabditis</taxon>
    </lineage>
</organism>
<evidence type="ECO:0000256" key="9">
    <source>
        <dbReference type="RuleBase" id="RU000688"/>
    </source>
</evidence>
<evidence type="ECO:0000256" key="4">
    <source>
        <dbReference type="ARBA" id="ARBA00022989"/>
    </source>
</evidence>
<reference evidence="13" key="1">
    <citation type="submission" date="2023-06" db="EMBL/GenBank/DDBJ databases">
        <authorList>
            <person name="Delattre M."/>
        </authorList>
    </citation>
    <scope>NUCLEOTIDE SEQUENCE</scope>
    <source>
        <strain evidence="13">AF72</strain>
    </source>
</reference>
<evidence type="ECO:0000256" key="1">
    <source>
        <dbReference type="ARBA" id="ARBA00004141"/>
    </source>
</evidence>
<evidence type="ECO:0000256" key="5">
    <source>
        <dbReference type="ARBA" id="ARBA00023040"/>
    </source>
</evidence>
<feature type="transmembrane region" description="Helical" evidence="11">
    <location>
        <begin position="29"/>
        <end position="48"/>
    </location>
</feature>
<evidence type="ECO:0000256" key="10">
    <source>
        <dbReference type="SAM" id="MobiDB-lite"/>
    </source>
</evidence>
<dbReference type="SUPFAM" id="SSF81321">
    <property type="entry name" value="Family A G protein-coupled receptor-like"/>
    <property type="match status" value="1"/>
</dbReference>
<dbReference type="GO" id="GO:0005886">
    <property type="term" value="C:plasma membrane"/>
    <property type="evidence" value="ECO:0007669"/>
    <property type="project" value="TreeGrafter"/>
</dbReference>
<evidence type="ECO:0000256" key="6">
    <source>
        <dbReference type="ARBA" id="ARBA00023136"/>
    </source>
</evidence>
<keyword evidence="4 11" id="KW-1133">Transmembrane helix</keyword>
<protein>
    <recommendedName>
        <fullName evidence="12">G-protein coupled receptors family 1 profile domain-containing protein</fullName>
    </recommendedName>
</protein>
<evidence type="ECO:0000256" key="3">
    <source>
        <dbReference type="ARBA" id="ARBA00022692"/>
    </source>
</evidence>
<dbReference type="InterPro" id="IPR000276">
    <property type="entry name" value="GPCR_Rhodpsn"/>
</dbReference>
<feature type="region of interest" description="Disordered" evidence="10">
    <location>
        <begin position="324"/>
        <end position="348"/>
    </location>
</feature>
<feature type="transmembrane region" description="Helical" evidence="11">
    <location>
        <begin position="161"/>
        <end position="186"/>
    </location>
</feature>
<dbReference type="PROSITE" id="PS50262">
    <property type="entry name" value="G_PROTEIN_RECEP_F1_2"/>
    <property type="match status" value="1"/>
</dbReference>
<gene>
    <name evidence="13" type="ORF">MSPICULIGERA_LOCUS21917</name>
</gene>
<dbReference type="PANTHER" id="PTHR24235:SF27">
    <property type="entry name" value="NEUROPEPTIDE RECEPTOR NPR-1"/>
    <property type="match status" value="1"/>
</dbReference>
<keyword evidence="8 9" id="KW-0807">Transducer</keyword>
<dbReference type="InterPro" id="IPR000611">
    <property type="entry name" value="NPY_rcpt"/>
</dbReference>
<evidence type="ECO:0000313" key="13">
    <source>
        <dbReference type="EMBL" id="CAJ0583848.1"/>
    </source>
</evidence>
<feature type="transmembrane region" description="Helical" evidence="11">
    <location>
        <begin position="109"/>
        <end position="128"/>
    </location>
</feature>
<feature type="transmembrane region" description="Helical" evidence="11">
    <location>
        <begin position="237"/>
        <end position="259"/>
    </location>
</feature>
<dbReference type="PANTHER" id="PTHR24235">
    <property type="entry name" value="NEUROPEPTIDE Y RECEPTOR"/>
    <property type="match status" value="1"/>
</dbReference>
<sequence>MSRRWLLSRKLFIIFVTMKYRNMQTVQNIFILNLAASDIVICLISLPITPVTNIYKNWYFGALMCRMIPWVQGVSIFICTFSLGAIAVDRYILVVRPHTPPITKRGAMFLTGILWSVSIIVTYPYAYYMKEESIPADDENLIPMCGQFCTEEWPNPYTRRAYTLVVMIGQFVVPFLLMAFCYTTIFSKLRNRTKVRLRKMDARSVALESSCFQKNFLDQQGKDRQRILMQSKRTTNILVAMVVIFGLTWLPHNVVSLLIEYDETQKFFHLYGRDDLDISYLLNLFTHSFAMTNNVANPVLYAWLNPKFRDYVIRAITGQRQQSTRVISHQGSRTAPPTSTTGVERPSKNTKKKILQFSGFTATNSMLKKLIENKKSSIQENGQTALGTASAYEAVEFGENDVFV</sequence>
<comment type="similarity">
    <text evidence="2 9">Belongs to the G-protein coupled receptor 1 family.</text>
</comment>
<evidence type="ECO:0000256" key="7">
    <source>
        <dbReference type="ARBA" id="ARBA00023170"/>
    </source>
</evidence>